<dbReference type="EMBL" id="CACSIP010000047">
    <property type="protein sequence ID" value="CAA0133205.1"/>
    <property type="molecule type" value="Genomic_DNA"/>
</dbReference>
<reference evidence="8 9" key="1">
    <citation type="submission" date="2019-11" db="EMBL/GenBank/DDBJ databases">
        <authorList>
            <person name="Holert J."/>
        </authorList>
    </citation>
    <scope>NUCLEOTIDE SEQUENCE [LARGE SCALE GENOMIC DNA]</scope>
    <source>
        <strain evidence="8">BC8_1</strain>
    </source>
</reference>
<dbReference type="NCBIfam" id="NF012178">
    <property type="entry name" value="tet_MFS_V"/>
    <property type="match status" value="1"/>
</dbReference>
<dbReference type="AlphaFoldDB" id="A0A5S9R8M9"/>
<comment type="subcellular location">
    <subcellularLocation>
        <location evidence="1">Cell membrane</location>
        <topology evidence="1">Multi-pass membrane protein</topology>
    </subcellularLocation>
</comment>
<feature type="transmembrane region" description="Helical" evidence="7">
    <location>
        <begin position="147"/>
        <end position="173"/>
    </location>
</feature>
<evidence type="ECO:0000256" key="2">
    <source>
        <dbReference type="ARBA" id="ARBA00022475"/>
    </source>
</evidence>
<dbReference type="PANTHER" id="PTHR23513:SF11">
    <property type="entry name" value="STAPHYLOFERRIN A TRANSPORTER"/>
    <property type="match status" value="1"/>
</dbReference>
<dbReference type="SUPFAM" id="SSF103473">
    <property type="entry name" value="MFS general substrate transporter"/>
    <property type="match status" value="1"/>
</dbReference>
<feature type="transmembrane region" description="Helical" evidence="7">
    <location>
        <begin position="259"/>
        <end position="285"/>
    </location>
</feature>
<feature type="transmembrane region" description="Helical" evidence="7">
    <location>
        <begin position="359"/>
        <end position="382"/>
    </location>
</feature>
<dbReference type="PANTHER" id="PTHR23513">
    <property type="entry name" value="INTEGRAL MEMBRANE EFFLUX PROTEIN-RELATED"/>
    <property type="match status" value="1"/>
</dbReference>
<evidence type="ECO:0000256" key="3">
    <source>
        <dbReference type="ARBA" id="ARBA00022692"/>
    </source>
</evidence>
<dbReference type="CDD" id="cd06173">
    <property type="entry name" value="MFS_MefA_like"/>
    <property type="match status" value="1"/>
</dbReference>
<evidence type="ECO:0000256" key="6">
    <source>
        <dbReference type="SAM" id="MobiDB-lite"/>
    </source>
</evidence>
<dbReference type="GO" id="GO:0022857">
    <property type="term" value="F:transmembrane transporter activity"/>
    <property type="evidence" value="ECO:0007669"/>
    <property type="project" value="InterPro"/>
</dbReference>
<gene>
    <name evidence="8" type="ORF">AELLOGFF_06092</name>
</gene>
<proteinExistence type="predicted"/>
<protein>
    <submittedName>
        <fullName evidence="8">Uncharacterized protein</fullName>
    </submittedName>
</protein>
<keyword evidence="5 7" id="KW-0472">Membrane</keyword>
<feature type="transmembrane region" description="Helical" evidence="7">
    <location>
        <begin position="333"/>
        <end position="353"/>
    </location>
</feature>
<dbReference type="Pfam" id="PF07690">
    <property type="entry name" value="MFS_1"/>
    <property type="match status" value="1"/>
</dbReference>
<feature type="transmembrane region" description="Helical" evidence="7">
    <location>
        <begin position="89"/>
        <end position="113"/>
    </location>
</feature>
<dbReference type="Proteomes" id="UP000430146">
    <property type="component" value="Unassembled WGS sequence"/>
</dbReference>
<evidence type="ECO:0000256" key="4">
    <source>
        <dbReference type="ARBA" id="ARBA00022989"/>
    </source>
</evidence>
<evidence type="ECO:0000313" key="9">
    <source>
        <dbReference type="Proteomes" id="UP000430146"/>
    </source>
</evidence>
<evidence type="ECO:0000256" key="7">
    <source>
        <dbReference type="SAM" id="Phobius"/>
    </source>
</evidence>
<keyword evidence="2" id="KW-1003">Cell membrane</keyword>
<evidence type="ECO:0000256" key="5">
    <source>
        <dbReference type="ARBA" id="ARBA00023136"/>
    </source>
</evidence>
<keyword evidence="3 7" id="KW-0812">Transmembrane</keyword>
<feature type="region of interest" description="Disordered" evidence="6">
    <location>
        <begin position="1"/>
        <end position="20"/>
    </location>
</feature>
<feature type="transmembrane region" description="Helical" evidence="7">
    <location>
        <begin position="305"/>
        <end position="324"/>
    </location>
</feature>
<feature type="transmembrane region" description="Helical" evidence="7">
    <location>
        <begin position="218"/>
        <end position="238"/>
    </location>
</feature>
<feature type="transmembrane region" description="Helical" evidence="7">
    <location>
        <begin position="425"/>
        <end position="444"/>
    </location>
</feature>
<sequence>MQSQQLFDHGRRRPENRSTWPPLVGDHLTVSIQPDIEQPVAHAGWRVLAPFQSREYRLLIAAVSVSIFAEGMWAVVMTLQVIALDNDPMSLSLVATCLAAGLVGFVLVGGLAADRISQRAIIITVEAVNTVVVSAVAALGLVGALQIWHMAVAAGALGIAAAFFFPAYSALLPRIVPAEQLLAANGVEGVVRPVFQRAAGPAVAGLVVGATFPSLGAVVVAALFGVGLVLLLATREPIEAAASQPDQQRSRLLRDLRDGFVFVLGTPWLLWTLLFASMFVLVVLGPIEVLLPFIVQERFAHGAQTYGFILAFFGMGSALGALGVSSTRLPRRYLTVMMAMWSVGSLPLAIVGVTSSFPLMAAATFVIGVTDGAGMVIWGTLLQRRVPPHMLGRVSSLDFFVSLAFMPVSFAIVGPLSKIVSMEVIFLAAGAAPVLFAAVAVWAAKMRRDELDHPLR</sequence>
<accession>A0A5S9R8M9</accession>
<organism evidence="8 9">
    <name type="scientific">Mycolicibacterium vanbaalenii</name>
    <name type="common">Mycobacterium vanbaalenii</name>
    <dbReference type="NCBI Taxonomy" id="110539"/>
    <lineage>
        <taxon>Bacteria</taxon>
        <taxon>Bacillati</taxon>
        <taxon>Actinomycetota</taxon>
        <taxon>Actinomycetes</taxon>
        <taxon>Mycobacteriales</taxon>
        <taxon>Mycobacteriaceae</taxon>
        <taxon>Mycolicibacterium</taxon>
    </lineage>
</organism>
<dbReference type="GO" id="GO:0005886">
    <property type="term" value="C:plasma membrane"/>
    <property type="evidence" value="ECO:0007669"/>
    <property type="project" value="UniProtKB-SubCell"/>
</dbReference>
<keyword evidence="9" id="KW-1185">Reference proteome</keyword>
<feature type="transmembrane region" description="Helical" evidence="7">
    <location>
        <begin position="120"/>
        <end position="141"/>
    </location>
</feature>
<name>A0A5S9R8M9_MYCVN</name>
<feature type="transmembrane region" description="Helical" evidence="7">
    <location>
        <begin position="394"/>
        <end position="413"/>
    </location>
</feature>
<keyword evidence="4 7" id="KW-1133">Transmembrane helix</keyword>
<evidence type="ECO:0000313" key="8">
    <source>
        <dbReference type="EMBL" id="CAA0133205.1"/>
    </source>
</evidence>
<dbReference type="InterPro" id="IPR036259">
    <property type="entry name" value="MFS_trans_sf"/>
</dbReference>
<feature type="transmembrane region" description="Helical" evidence="7">
    <location>
        <begin position="58"/>
        <end position="83"/>
    </location>
</feature>
<evidence type="ECO:0000256" key="1">
    <source>
        <dbReference type="ARBA" id="ARBA00004651"/>
    </source>
</evidence>
<dbReference type="Gene3D" id="1.20.1250.20">
    <property type="entry name" value="MFS general substrate transporter like domains"/>
    <property type="match status" value="1"/>
</dbReference>
<dbReference type="InterPro" id="IPR011701">
    <property type="entry name" value="MFS"/>
</dbReference>